<reference evidence="2 3" key="1">
    <citation type="journal article" date="2013" name="Proc. Natl. Acad. Sci. U.S.A.">
        <title>Genome of an arbuscular mycorrhizal fungus provides insight into the oldest plant symbiosis.</title>
        <authorList>
            <person name="Tisserant E."/>
            <person name="Malbreil M."/>
            <person name="Kuo A."/>
            <person name="Kohler A."/>
            <person name="Symeonidi A."/>
            <person name="Balestrini R."/>
            <person name="Charron P."/>
            <person name="Duensing N."/>
            <person name="Frei Dit Frey N."/>
            <person name="Gianinazzi-Pearson V."/>
            <person name="Gilbert L.B."/>
            <person name="Handa Y."/>
            <person name="Herr J.R."/>
            <person name="Hijri M."/>
            <person name="Koul R."/>
            <person name="Kawaguchi M."/>
            <person name="Krajinski F."/>
            <person name="Lammers P.J."/>
            <person name="Masclaux F.G."/>
            <person name="Murat C."/>
            <person name="Morin E."/>
            <person name="Ndikumana S."/>
            <person name="Pagni M."/>
            <person name="Petitpierre D."/>
            <person name="Requena N."/>
            <person name="Rosikiewicz P."/>
            <person name="Riley R."/>
            <person name="Saito K."/>
            <person name="San Clemente H."/>
            <person name="Shapiro H."/>
            <person name="van Tuinen D."/>
            <person name="Becard G."/>
            <person name="Bonfante P."/>
            <person name="Paszkowski U."/>
            <person name="Shachar-Hill Y.Y."/>
            <person name="Tuskan G.A."/>
            <person name="Young P.W."/>
            <person name="Sanders I.R."/>
            <person name="Henrissat B."/>
            <person name="Rensing S.A."/>
            <person name="Grigoriev I.V."/>
            <person name="Corradi N."/>
            <person name="Roux C."/>
            <person name="Martin F."/>
        </authorList>
    </citation>
    <scope>NUCLEOTIDE SEQUENCE [LARGE SCALE GENOMIC DNA]</scope>
    <source>
        <strain evidence="2 3">DAOM 197198</strain>
    </source>
</reference>
<evidence type="ECO:0000256" key="1">
    <source>
        <dbReference type="SAM" id="MobiDB-lite"/>
    </source>
</evidence>
<accession>A0A2P4QJ00</accession>
<comment type="caution">
    <text evidence="2">The sequence shown here is derived from an EMBL/GenBank/DDBJ whole genome shotgun (WGS) entry which is preliminary data.</text>
</comment>
<keyword evidence="3" id="KW-1185">Reference proteome</keyword>
<dbReference type="AlphaFoldDB" id="A0A2P4QJ00"/>
<organism evidence="2 3">
    <name type="scientific">Rhizophagus irregularis (strain DAOM 181602 / DAOM 197198 / MUCL 43194)</name>
    <name type="common">Arbuscular mycorrhizal fungus</name>
    <name type="synonym">Glomus intraradices</name>
    <dbReference type="NCBI Taxonomy" id="747089"/>
    <lineage>
        <taxon>Eukaryota</taxon>
        <taxon>Fungi</taxon>
        <taxon>Fungi incertae sedis</taxon>
        <taxon>Mucoromycota</taxon>
        <taxon>Glomeromycotina</taxon>
        <taxon>Glomeromycetes</taxon>
        <taxon>Glomerales</taxon>
        <taxon>Glomeraceae</taxon>
        <taxon>Rhizophagus</taxon>
    </lineage>
</organism>
<feature type="compositionally biased region" description="Basic residues" evidence="1">
    <location>
        <begin position="34"/>
        <end position="56"/>
    </location>
</feature>
<proteinExistence type="predicted"/>
<sequence length="56" mass="6763">ICTPLKLHPTLSKEKIYKPPDVDQFWDTPLPPRKTPKSRRQKRKMRKIHQKNKKNS</sequence>
<protein>
    <submittedName>
        <fullName evidence="2">Uncharacterized protein</fullName>
    </submittedName>
</protein>
<gene>
    <name evidence="2" type="ORF">GLOIN_2v1546150</name>
</gene>
<feature type="region of interest" description="Disordered" evidence="1">
    <location>
        <begin position="21"/>
        <end position="56"/>
    </location>
</feature>
<evidence type="ECO:0000313" key="3">
    <source>
        <dbReference type="Proteomes" id="UP000018888"/>
    </source>
</evidence>
<evidence type="ECO:0000313" key="2">
    <source>
        <dbReference type="EMBL" id="POG77622.1"/>
    </source>
</evidence>
<reference evidence="2 3" key="2">
    <citation type="journal article" date="2018" name="New Phytol.">
        <title>High intraspecific genome diversity in the model arbuscular mycorrhizal symbiont Rhizophagus irregularis.</title>
        <authorList>
            <person name="Chen E.C.H."/>
            <person name="Morin E."/>
            <person name="Beaudet D."/>
            <person name="Noel J."/>
            <person name="Yildirir G."/>
            <person name="Ndikumana S."/>
            <person name="Charron P."/>
            <person name="St-Onge C."/>
            <person name="Giorgi J."/>
            <person name="Kruger M."/>
            <person name="Marton T."/>
            <person name="Ropars J."/>
            <person name="Grigoriev I.V."/>
            <person name="Hainaut M."/>
            <person name="Henrissat B."/>
            <person name="Roux C."/>
            <person name="Martin F."/>
            <person name="Corradi N."/>
        </authorList>
    </citation>
    <scope>NUCLEOTIDE SEQUENCE [LARGE SCALE GENOMIC DNA]</scope>
    <source>
        <strain evidence="2 3">DAOM 197198</strain>
    </source>
</reference>
<dbReference type="EMBL" id="AUPC02000039">
    <property type="protein sequence ID" value="POG77622.1"/>
    <property type="molecule type" value="Genomic_DNA"/>
</dbReference>
<feature type="non-terminal residue" evidence="2">
    <location>
        <position position="1"/>
    </location>
</feature>
<name>A0A2P4QJ00_RHIID</name>
<dbReference type="Proteomes" id="UP000018888">
    <property type="component" value="Unassembled WGS sequence"/>
</dbReference>